<feature type="binding site" evidence="4">
    <location>
        <position position="9"/>
    </location>
    <ligand>
        <name>Mg(2+)</name>
        <dbReference type="ChEBI" id="CHEBI:18420"/>
    </ligand>
</feature>
<accession>A0A0R1MDX0</accession>
<keyword evidence="6" id="KW-1185">Reference proteome</keyword>
<feature type="binding site" evidence="4">
    <location>
        <position position="88"/>
    </location>
    <ligand>
        <name>Zn(2+)</name>
        <dbReference type="ChEBI" id="CHEBI:29105"/>
    </ligand>
</feature>
<dbReference type="Proteomes" id="UP000051448">
    <property type="component" value="Unassembled WGS sequence"/>
</dbReference>
<comment type="similarity">
    <text evidence="1">Belongs to the gmhB family.</text>
</comment>
<reference evidence="5 6" key="1">
    <citation type="journal article" date="2015" name="Genome Announc.">
        <title>Expanding the biotechnology potential of lactobacilli through comparative genomics of 213 strains and associated genera.</title>
        <authorList>
            <person name="Sun Z."/>
            <person name="Harris H.M."/>
            <person name="McCann A."/>
            <person name="Guo C."/>
            <person name="Argimon S."/>
            <person name="Zhang W."/>
            <person name="Yang X."/>
            <person name="Jeffery I.B."/>
            <person name="Cooney J.C."/>
            <person name="Kagawa T.F."/>
            <person name="Liu W."/>
            <person name="Song Y."/>
            <person name="Salvetti E."/>
            <person name="Wrobel A."/>
            <person name="Rasinkangas P."/>
            <person name="Parkhill J."/>
            <person name="Rea M.C."/>
            <person name="O'Sullivan O."/>
            <person name="Ritari J."/>
            <person name="Douillard F.P."/>
            <person name="Paul Ross R."/>
            <person name="Yang R."/>
            <person name="Briner A.E."/>
            <person name="Felis G.E."/>
            <person name="de Vos W.M."/>
            <person name="Barrangou R."/>
            <person name="Klaenhammer T.R."/>
            <person name="Caufield P.W."/>
            <person name="Cui Y."/>
            <person name="Zhang H."/>
            <person name="O'Toole P.W."/>
        </authorList>
    </citation>
    <scope>NUCLEOTIDE SEQUENCE [LARGE SCALE GENOMIC DNA]</scope>
    <source>
        <strain evidence="5 6">DSM 19519</strain>
    </source>
</reference>
<evidence type="ECO:0000256" key="1">
    <source>
        <dbReference type="PIRNR" id="PIRNR004682"/>
    </source>
</evidence>
<feature type="binding site" evidence="4">
    <location>
        <position position="90"/>
    </location>
    <ligand>
        <name>Zn(2+)</name>
        <dbReference type="ChEBI" id="CHEBI:29105"/>
    </ligand>
</feature>
<dbReference type="GO" id="GO:0005737">
    <property type="term" value="C:cytoplasm"/>
    <property type="evidence" value="ECO:0007669"/>
    <property type="project" value="UniProtKB-SubCell"/>
</dbReference>
<dbReference type="PATRIC" id="fig|1423759.3.peg.1015"/>
<feature type="binding site" evidence="4">
    <location>
        <position position="82"/>
    </location>
    <ligand>
        <name>Zn(2+)</name>
        <dbReference type="ChEBI" id="CHEBI:29105"/>
    </ligand>
</feature>
<dbReference type="SUPFAM" id="SSF56784">
    <property type="entry name" value="HAD-like"/>
    <property type="match status" value="1"/>
</dbReference>
<feature type="binding site" evidence="4">
    <location>
        <position position="80"/>
    </location>
    <ligand>
        <name>Zn(2+)</name>
        <dbReference type="ChEBI" id="CHEBI:29105"/>
    </ligand>
</feature>
<dbReference type="RefSeq" id="WP_309137212.1">
    <property type="nucleotide sequence ID" value="NZ_AZDX01000029.1"/>
</dbReference>
<dbReference type="EMBL" id="AZDX01000029">
    <property type="protein sequence ID" value="KRL06166.1"/>
    <property type="molecule type" value="Genomic_DNA"/>
</dbReference>
<sequence length="172" mass="19633">MIITTVFIDRDGTVGGNGHFKMIEDFKPYAGFGEVIRKLKESKIAVYCLTNQTHINSGDMDYEDLKKSMVKLGFDDVFVCPHTEFENCECRKPKRGLIEQAHKKYNFSNESAIIIGDSYKSDMRLAMKESILGIHVATGRKEVRNDYHLDNINIIETKDIVSACTWIIKNNC</sequence>
<evidence type="ECO:0000256" key="3">
    <source>
        <dbReference type="PIRSR" id="PIRSR004682-3"/>
    </source>
</evidence>
<organism evidence="5 6">
    <name type="scientific">Liquorilactobacillus hordei DSM 19519</name>
    <dbReference type="NCBI Taxonomy" id="1423759"/>
    <lineage>
        <taxon>Bacteria</taxon>
        <taxon>Bacillati</taxon>
        <taxon>Bacillota</taxon>
        <taxon>Bacilli</taxon>
        <taxon>Lactobacillales</taxon>
        <taxon>Lactobacillaceae</taxon>
        <taxon>Liquorilactobacillus</taxon>
    </lineage>
</organism>
<feature type="active site" description="Nucleophile" evidence="2">
    <location>
        <position position="9"/>
    </location>
</feature>
<dbReference type="EC" id="3.1.3.-" evidence="1"/>
<name>A0A0R1MDX0_9LACO</name>
<dbReference type="GO" id="GO:0046872">
    <property type="term" value="F:metal ion binding"/>
    <property type="evidence" value="ECO:0007669"/>
    <property type="project" value="UniProtKB-KW"/>
</dbReference>
<keyword evidence="4" id="KW-0479">Metal-binding</keyword>
<feature type="site" description="Stabilizes the phosphoryl group" evidence="3">
    <location>
        <position position="92"/>
    </location>
</feature>
<dbReference type="STRING" id="1423759.FC92_GL000960"/>
<gene>
    <name evidence="5" type="ORF">FC92_GL000960</name>
</gene>
<comment type="cofactor">
    <cofactor evidence="4">
        <name>Mg(2+)</name>
        <dbReference type="ChEBI" id="CHEBI:18420"/>
    </cofactor>
</comment>
<dbReference type="AlphaFoldDB" id="A0A0R1MDX0"/>
<dbReference type="Pfam" id="PF13242">
    <property type="entry name" value="Hydrolase_like"/>
    <property type="match status" value="1"/>
</dbReference>
<keyword evidence="1" id="KW-0963">Cytoplasm</keyword>
<dbReference type="PANTHER" id="PTHR42891:SF1">
    <property type="entry name" value="D-GLYCERO-BETA-D-MANNO-HEPTOSE-1,7-BISPHOSPHATE 7-PHOSPHATASE"/>
    <property type="match status" value="1"/>
</dbReference>
<evidence type="ECO:0000313" key="6">
    <source>
        <dbReference type="Proteomes" id="UP000051448"/>
    </source>
</evidence>
<protein>
    <recommendedName>
        <fullName evidence="1">D,D-heptose 1,7-bisphosphate phosphatase</fullName>
        <ecNumber evidence="1">3.1.3.-</ecNumber>
    </recommendedName>
</protein>
<dbReference type="PIRSF" id="PIRSF004682">
    <property type="entry name" value="GmhB"/>
    <property type="match status" value="1"/>
</dbReference>
<keyword evidence="4" id="KW-0460">Magnesium</keyword>
<feature type="binding site" evidence="4">
    <location>
        <position position="117"/>
    </location>
    <ligand>
        <name>Mg(2+)</name>
        <dbReference type="ChEBI" id="CHEBI:18420"/>
    </ligand>
</feature>
<dbReference type="InterPro" id="IPR023214">
    <property type="entry name" value="HAD_sf"/>
</dbReference>
<comment type="cofactor">
    <cofactor evidence="4">
        <name>Zn(2+)</name>
        <dbReference type="ChEBI" id="CHEBI:29105"/>
    </cofactor>
</comment>
<dbReference type="GO" id="GO:0005975">
    <property type="term" value="P:carbohydrate metabolic process"/>
    <property type="evidence" value="ECO:0007669"/>
    <property type="project" value="InterPro"/>
</dbReference>
<feature type="site" description="Stabilizes the phosphoryl group" evidence="3">
    <location>
        <position position="50"/>
    </location>
</feature>
<dbReference type="InterPro" id="IPR006549">
    <property type="entry name" value="HAD-SF_hydro_IIIA"/>
</dbReference>
<evidence type="ECO:0000256" key="2">
    <source>
        <dbReference type="PIRSR" id="PIRSR004682-1"/>
    </source>
</evidence>
<dbReference type="InterPro" id="IPR036412">
    <property type="entry name" value="HAD-like_sf"/>
</dbReference>
<comment type="caution">
    <text evidence="5">The sequence shown here is derived from an EMBL/GenBank/DDBJ whole genome shotgun (WGS) entry which is preliminary data.</text>
</comment>
<keyword evidence="1" id="KW-0119">Carbohydrate metabolism</keyword>
<dbReference type="GeneID" id="98310988"/>
<evidence type="ECO:0000256" key="4">
    <source>
        <dbReference type="PIRSR" id="PIRSR004682-4"/>
    </source>
</evidence>
<proteinExistence type="inferred from homology"/>
<keyword evidence="4" id="KW-0862">Zinc</keyword>
<evidence type="ECO:0000313" key="5">
    <source>
        <dbReference type="EMBL" id="KRL06166.1"/>
    </source>
</evidence>
<dbReference type="InterPro" id="IPR004446">
    <property type="entry name" value="Heptose_bisP_phosphatase"/>
</dbReference>
<feature type="site" description="Contributes to substrate recognition" evidence="3">
    <location>
        <position position="91"/>
    </location>
</feature>
<comment type="subcellular location">
    <subcellularLocation>
        <location evidence="1">Cytoplasm</location>
    </subcellularLocation>
</comment>
<dbReference type="PANTHER" id="PTHR42891">
    <property type="entry name" value="D-GLYCERO-BETA-D-MANNO-HEPTOSE-1,7-BISPHOSPHATE 7-PHOSPHATASE"/>
    <property type="match status" value="1"/>
</dbReference>
<feature type="binding site" evidence="4">
    <location>
        <position position="11"/>
    </location>
    <ligand>
        <name>Mg(2+)</name>
        <dbReference type="ChEBI" id="CHEBI:18420"/>
    </ligand>
</feature>
<keyword evidence="1" id="KW-0378">Hydrolase</keyword>
<dbReference type="GO" id="GO:0016791">
    <property type="term" value="F:phosphatase activity"/>
    <property type="evidence" value="ECO:0007669"/>
    <property type="project" value="InterPro"/>
</dbReference>
<feature type="active site" description="Nucleophile" evidence="2">
    <location>
        <position position="11"/>
    </location>
</feature>
<dbReference type="Gene3D" id="3.40.50.1000">
    <property type="entry name" value="HAD superfamily/HAD-like"/>
    <property type="match status" value="1"/>
</dbReference>
<dbReference type="NCBIfam" id="TIGR01662">
    <property type="entry name" value="HAD-SF-IIIA"/>
    <property type="match status" value="1"/>
</dbReference>